<dbReference type="PANTHER" id="PTHR43861">
    <property type="entry name" value="TRANS-ACONITATE 2-METHYLTRANSFERASE-RELATED"/>
    <property type="match status" value="1"/>
</dbReference>
<dbReference type="InterPro" id="IPR013216">
    <property type="entry name" value="Methyltransf_11"/>
</dbReference>
<dbReference type="CDD" id="cd02440">
    <property type="entry name" value="AdoMet_MTases"/>
    <property type="match status" value="1"/>
</dbReference>
<accession>A0A2M7TW21</accession>
<dbReference type="GO" id="GO:0008757">
    <property type="term" value="F:S-adenosylmethionine-dependent methyltransferase activity"/>
    <property type="evidence" value="ECO:0007669"/>
    <property type="project" value="InterPro"/>
</dbReference>
<evidence type="ECO:0000259" key="1">
    <source>
        <dbReference type="Pfam" id="PF08241"/>
    </source>
</evidence>
<name>A0A2M7TW21_9BACT</name>
<evidence type="ECO:0000313" key="3">
    <source>
        <dbReference type="Proteomes" id="UP000228503"/>
    </source>
</evidence>
<organism evidence="2 3">
    <name type="scientific">Candidatus Roizmanbacteria bacterium CG_4_10_14_0_2_um_filter_39_13</name>
    <dbReference type="NCBI Taxonomy" id="1974825"/>
    <lineage>
        <taxon>Bacteria</taxon>
        <taxon>Candidatus Roizmaniibacteriota</taxon>
    </lineage>
</organism>
<evidence type="ECO:0000313" key="2">
    <source>
        <dbReference type="EMBL" id="PIZ62009.1"/>
    </source>
</evidence>
<dbReference type="Pfam" id="PF08241">
    <property type="entry name" value="Methyltransf_11"/>
    <property type="match status" value="1"/>
</dbReference>
<reference evidence="3" key="1">
    <citation type="submission" date="2017-09" db="EMBL/GenBank/DDBJ databases">
        <title>Depth-based differentiation of microbial function through sediment-hosted aquifers and enrichment of novel symbionts in the deep terrestrial subsurface.</title>
        <authorList>
            <person name="Probst A.J."/>
            <person name="Ladd B."/>
            <person name="Jarett J.K."/>
            <person name="Geller-Mcgrath D.E."/>
            <person name="Sieber C.M.K."/>
            <person name="Emerson J.B."/>
            <person name="Anantharaman K."/>
            <person name="Thomas B.C."/>
            <person name="Malmstrom R."/>
            <person name="Stieglmeier M."/>
            <person name="Klingl A."/>
            <person name="Woyke T."/>
            <person name="Ryan C.M."/>
            <person name="Banfield J.F."/>
        </authorList>
    </citation>
    <scope>NUCLEOTIDE SEQUENCE [LARGE SCALE GENOMIC DNA]</scope>
</reference>
<comment type="caution">
    <text evidence="2">The sequence shown here is derived from an EMBL/GenBank/DDBJ whole genome shotgun (WGS) entry which is preliminary data.</text>
</comment>
<sequence>MLKLTAQEQQTIDAYDTNAAVWARSRNKKGDWIEEKEKFNKYLPIGKILEIGAGGGRDARDLIDMGYDYVGTDISQGLLQEAQKNNPGATFLLQSVYEIDFPDNSFDGVWACAVLLHMPKDRIDTALQSIQRVMKKDGVMFISLKKGDGEKFVEGDHVGIQYKRFFSFYEMPEFSKILHRNNFKIVESYEMDHSDKKWLAFFVKKK</sequence>
<feature type="domain" description="Methyltransferase type 11" evidence="1">
    <location>
        <begin position="49"/>
        <end position="142"/>
    </location>
</feature>
<dbReference type="PANTHER" id="PTHR43861:SF1">
    <property type="entry name" value="TRANS-ACONITATE 2-METHYLTRANSFERASE"/>
    <property type="match status" value="1"/>
</dbReference>
<dbReference type="Gene3D" id="3.40.50.150">
    <property type="entry name" value="Vaccinia Virus protein VP39"/>
    <property type="match status" value="1"/>
</dbReference>
<dbReference type="AlphaFoldDB" id="A0A2M7TW21"/>
<protein>
    <recommendedName>
        <fullName evidence="1">Methyltransferase type 11 domain-containing protein</fullName>
    </recommendedName>
</protein>
<dbReference type="SUPFAM" id="SSF53335">
    <property type="entry name" value="S-adenosyl-L-methionine-dependent methyltransferases"/>
    <property type="match status" value="1"/>
</dbReference>
<dbReference type="EMBL" id="PFOB01000068">
    <property type="protein sequence ID" value="PIZ62009.1"/>
    <property type="molecule type" value="Genomic_DNA"/>
</dbReference>
<dbReference type="InterPro" id="IPR029063">
    <property type="entry name" value="SAM-dependent_MTases_sf"/>
</dbReference>
<gene>
    <name evidence="2" type="ORF">COY16_05495</name>
</gene>
<proteinExistence type="predicted"/>
<dbReference type="Proteomes" id="UP000228503">
    <property type="component" value="Unassembled WGS sequence"/>
</dbReference>